<feature type="transmembrane region" description="Helical" evidence="1">
    <location>
        <begin position="6"/>
        <end position="28"/>
    </location>
</feature>
<evidence type="ECO:0000259" key="3">
    <source>
        <dbReference type="Pfam" id="PF24786"/>
    </source>
</evidence>
<sequence>NVYISYITHLIYIYVYILFSIPSTASCLCRSAIWNPWEDEQADDLSALLKRREAFRQRAHQPHQHTVTEQWREGEIQVDAVNRLAVVLLGIKRCTKDWISIYLRRHGGFLDLLFLVYECPLLNDKDVFQWPLGVATYRQFPVVMANSQMVSSTSPFLCNFLGTVYKNS</sequence>
<dbReference type="GO" id="GO:0035269">
    <property type="term" value="P:protein O-linked glycosylation via mannose"/>
    <property type="evidence" value="ECO:0007669"/>
    <property type="project" value="InterPro"/>
</dbReference>
<dbReference type="Ensembl" id="ENSHHUT00000093875.1">
    <property type="protein sequence ID" value="ENSHHUP00000091064.1"/>
    <property type="gene ID" value="ENSHHUG00000052549.1"/>
</dbReference>
<name>A0A4W5S0I4_9TELE</name>
<reference evidence="4" key="3">
    <citation type="submission" date="2025-09" db="UniProtKB">
        <authorList>
            <consortium name="Ensembl"/>
        </authorList>
    </citation>
    <scope>IDENTIFICATION</scope>
</reference>
<dbReference type="InterPro" id="IPR057538">
    <property type="entry name" value="RXYLT1_C"/>
</dbReference>
<evidence type="ECO:0000256" key="1">
    <source>
        <dbReference type="SAM" id="Phobius"/>
    </source>
</evidence>
<dbReference type="Proteomes" id="UP000314982">
    <property type="component" value="Unassembled WGS sequence"/>
</dbReference>
<dbReference type="GO" id="GO:0005794">
    <property type="term" value="C:Golgi apparatus"/>
    <property type="evidence" value="ECO:0007669"/>
    <property type="project" value="TreeGrafter"/>
</dbReference>
<dbReference type="Pfam" id="PF24785">
    <property type="entry name" value="RXYLT1_C"/>
    <property type="match status" value="1"/>
</dbReference>
<evidence type="ECO:0000313" key="4">
    <source>
        <dbReference type="Ensembl" id="ENSHHUP00000091064.1"/>
    </source>
</evidence>
<keyword evidence="1" id="KW-0812">Transmembrane</keyword>
<protein>
    <submittedName>
        <fullName evidence="4">Uncharacterized protein</fullName>
    </submittedName>
</protein>
<proteinExistence type="predicted"/>
<feature type="domain" description="RXYLT1 N-terminal" evidence="3">
    <location>
        <begin position="61"/>
        <end position="131"/>
    </location>
</feature>
<keyword evidence="5" id="KW-1185">Reference proteome</keyword>
<dbReference type="STRING" id="62062.ENSHHUP00000091064"/>
<evidence type="ECO:0000313" key="5">
    <source>
        <dbReference type="Proteomes" id="UP000314982"/>
    </source>
</evidence>
<evidence type="ECO:0000259" key="2">
    <source>
        <dbReference type="Pfam" id="PF24785"/>
    </source>
</evidence>
<dbReference type="PANTHER" id="PTHR15576">
    <property type="entry name" value="RIBITOL-5-PHOSPHATE XYLOSYLTRANSFERASE 1"/>
    <property type="match status" value="1"/>
</dbReference>
<dbReference type="GO" id="GO:0120053">
    <property type="term" value="F:ribitol beta-1,4-xylosyltransferase activity"/>
    <property type="evidence" value="ECO:0007669"/>
    <property type="project" value="InterPro"/>
</dbReference>
<keyword evidence="1" id="KW-0472">Membrane</keyword>
<dbReference type="Pfam" id="PF24786">
    <property type="entry name" value="RXYLT1_N"/>
    <property type="match status" value="1"/>
</dbReference>
<organism evidence="4 5">
    <name type="scientific">Hucho hucho</name>
    <name type="common">huchen</name>
    <dbReference type="NCBI Taxonomy" id="62062"/>
    <lineage>
        <taxon>Eukaryota</taxon>
        <taxon>Metazoa</taxon>
        <taxon>Chordata</taxon>
        <taxon>Craniata</taxon>
        <taxon>Vertebrata</taxon>
        <taxon>Euteleostomi</taxon>
        <taxon>Actinopterygii</taxon>
        <taxon>Neopterygii</taxon>
        <taxon>Teleostei</taxon>
        <taxon>Protacanthopterygii</taxon>
        <taxon>Salmoniformes</taxon>
        <taxon>Salmonidae</taxon>
        <taxon>Salmoninae</taxon>
        <taxon>Hucho</taxon>
    </lineage>
</organism>
<keyword evidence="1" id="KW-1133">Transmembrane helix</keyword>
<reference evidence="4" key="2">
    <citation type="submission" date="2025-08" db="UniProtKB">
        <authorList>
            <consortium name="Ensembl"/>
        </authorList>
    </citation>
    <scope>IDENTIFICATION</scope>
</reference>
<feature type="domain" description="RXYLT1 C-terminal" evidence="2">
    <location>
        <begin position="137"/>
        <end position="168"/>
    </location>
</feature>
<dbReference type="AlphaFoldDB" id="A0A4W5S0I4"/>
<accession>A0A4W5S0I4</accession>
<reference evidence="5" key="1">
    <citation type="submission" date="2018-06" db="EMBL/GenBank/DDBJ databases">
        <title>Genome assembly of Danube salmon.</title>
        <authorList>
            <person name="Macqueen D.J."/>
            <person name="Gundappa M.K."/>
        </authorList>
    </citation>
    <scope>NUCLEOTIDE SEQUENCE [LARGE SCALE GENOMIC DNA]</scope>
</reference>
<dbReference type="InterPro" id="IPR055286">
    <property type="entry name" value="RXYLT1-like"/>
</dbReference>
<dbReference type="InterPro" id="IPR057539">
    <property type="entry name" value="RXYLT1_N"/>
</dbReference>
<dbReference type="PANTHER" id="PTHR15576:SF1">
    <property type="entry name" value="RIBITOL-5-PHOSPHATE XYLOSYLTRANSFERASE 1"/>
    <property type="match status" value="1"/>
</dbReference>
<dbReference type="GeneTree" id="ENSGT00390000003526"/>